<comment type="caution">
    <text evidence="2">The sequence shown here is derived from an EMBL/GenBank/DDBJ whole genome shotgun (WGS) entry which is preliminary data.</text>
</comment>
<dbReference type="PIRSF" id="PIRSF018072">
    <property type="entry name" value="UCP018072"/>
    <property type="match status" value="1"/>
</dbReference>
<organism evidence="2 3">
    <name type="scientific">Solimonas terrae</name>
    <dbReference type="NCBI Taxonomy" id="1396819"/>
    <lineage>
        <taxon>Bacteria</taxon>
        <taxon>Pseudomonadati</taxon>
        <taxon>Pseudomonadota</taxon>
        <taxon>Gammaproteobacteria</taxon>
        <taxon>Nevskiales</taxon>
        <taxon>Nevskiaceae</taxon>
        <taxon>Solimonas</taxon>
    </lineage>
</organism>
<proteinExistence type="predicted"/>
<feature type="domain" description="FAS1-like dehydratase" evidence="1">
    <location>
        <begin position="6"/>
        <end position="137"/>
    </location>
</feature>
<dbReference type="RefSeq" id="WP_166252691.1">
    <property type="nucleotide sequence ID" value="NZ_JAAMOW010000002.1"/>
</dbReference>
<reference evidence="2 3" key="1">
    <citation type="journal article" date="2014" name="Int. J. Syst. Evol. Microbiol.">
        <title>Solimonas terrae sp. nov., isolated from soil.</title>
        <authorList>
            <person name="Kim S.J."/>
            <person name="Moon J.Y."/>
            <person name="Weon H.Y."/>
            <person name="Ahn J.H."/>
            <person name="Chen W.M."/>
            <person name="Kwon S.W."/>
        </authorList>
    </citation>
    <scope>NUCLEOTIDE SEQUENCE [LARGE SCALE GENOMIC DNA]</scope>
    <source>
        <strain evidence="2 3">KIS83-12</strain>
    </source>
</reference>
<gene>
    <name evidence="2" type="ORF">G7Y85_04940</name>
</gene>
<sequence length="146" mass="16378">MIDRSLVNHELTASTMLMERGRLKFFAKAIGETDAIYFDEAAARAAGHPDLPVPPTFLFGAELDSGGLEKLMQLLKLDLRKLLHGEQEFTYHRMAYAGDCITVRSTITDIYDKKGGALEFVVKQSRATNQRDELVAELRAVLVIRH</sequence>
<dbReference type="CDD" id="cd03441">
    <property type="entry name" value="R_hydratase_like"/>
    <property type="match status" value="1"/>
</dbReference>
<evidence type="ECO:0000313" key="2">
    <source>
        <dbReference type="EMBL" id="NGY04102.1"/>
    </source>
</evidence>
<dbReference type="Proteomes" id="UP000472676">
    <property type="component" value="Unassembled WGS sequence"/>
</dbReference>
<dbReference type="Gene3D" id="3.10.129.10">
    <property type="entry name" value="Hotdog Thioesterase"/>
    <property type="match status" value="1"/>
</dbReference>
<dbReference type="InterPro" id="IPR016709">
    <property type="entry name" value="HadA-like"/>
</dbReference>
<dbReference type="InterPro" id="IPR029069">
    <property type="entry name" value="HotDog_dom_sf"/>
</dbReference>
<protein>
    <submittedName>
        <fullName evidence="2">MaoC family dehydratase</fullName>
    </submittedName>
</protein>
<evidence type="ECO:0000259" key="1">
    <source>
        <dbReference type="Pfam" id="PF13452"/>
    </source>
</evidence>
<keyword evidence="3" id="KW-1185">Reference proteome</keyword>
<dbReference type="InterPro" id="IPR039569">
    <property type="entry name" value="FAS1-like_DH_region"/>
</dbReference>
<accession>A0A6M2BN71</accession>
<dbReference type="Pfam" id="PF13452">
    <property type="entry name" value="FAS1_DH_region"/>
    <property type="match status" value="1"/>
</dbReference>
<evidence type="ECO:0000313" key="3">
    <source>
        <dbReference type="Proteomes" id="UP000472676"/>
    </source>
</evidence>
<dbReference type="SUPFAM" id="SSF54637">
    <property type="entry name" value="Thioesterase/thiol ester dehydrase-isomerase"/>
    <property type="match status" value="1"/>
</dbReference>
<name>A0A6M2BN71_9GAMM</name>
<dbReference type="AlphaFoldDB" id="A0A6M2BN71"/>
<dbReference type="EMBL" id="JAAMOW010000002">
    <property type="protein sequence ID" value="NGY04102.1"/>
    <property type="molecule type" value="Genomic_DNA"/>
</dbReference>